<evidence type="ECO:0000256" key="3">
    <source>
        <dbReference type="ARBA" id="ARBA00022908"/>
    </source>
</evidence>
<dbReference type="RefSeq" id="WP_169099670.1">
    <property type="nucleotide sequence ID" value="NZ_JABBVZ010000034.1"/>
</dbReference>
<protein>
    <submittedName>
        <fullName evidence="9">Tyrosine-type recombinase/integrase</fullName>
    </submittedName>
</protein>
<sequence length="313" mass="35074">MNAVVAPTRAPALDLGFWVTQYLTYLQLEVGRSSLTISGYGTNLDYFIRWLTVQYGEATIEHLIYPICRAYLASMAERGLKPKTIQKAVAPIKGLIRYLTDEGQLTDTGWLPRLRGPKIVERRADPLAADEARRLLVAIPPYTLAGQRDRVLFRLFLETGLRISEMLHLTVADCRLDLPALVVRHGKNDKDRVVPLSAAMAAALQQYLDTIRPALVRRTSPPTVWLAQTGQTMAATSLRDRLRYYARLAGLEGRRLHPHKLRATFATRLDQAGTNVTVIQELMGHSDIKTTAHYVGVAGREMREAIDRLPPLV</sequence>
<organism evidence="9 10">
    <name type="scientific">Sulfobacillus harzensis</name>
    <dbReference type="NCBI Taxonomy" id="2729629"/>
    <lineage>
        <taxon>Bacteria</taxon>
        <taxon>Bacillati</taxon>
        <taxon>Bacillota</taxon>
        <taxon>Clostridia</taxon>
        <taxon>Eubacteriales</taxon>
        <taxon>Clostridiales Family XVII. Incertae Sedis</taxon>
        <taxon>Sulfobacillus</taxon>
    </lineage>
</organism>
<dbReference type="InterPro" id="IPR013762">
    <property type="entry name" value="Integrase-like_cat_sf"/>
</dbReference>
<dbReference type="PROSITE" id="PS51900">
    <property type="entry name" value="CB"/>
    <property type="match status" value="1"/>
</dbReference>
<keyword evidence="10" id="KW-1185">Reference proteome</keyword>
<gene>
    <name evidence="9" type="ORF">HIJ39_11140</name>
</gene>
<comment type="function">
    <text evidence="1">Site-specific tyrosine recombinase, which acts by catalyzing the cutting and rejoining of the recombining DNA molecules.</text>
</comment>
<evidence type="ECO:0000256" key="4">
    <source>
        <dbReference type="ARBA" id="ARBA00023125"/>
    </source>
</evidence>
<dbReference type="InterPro" id="IPR044068">
    <property type="entry name" value="CB"/>
</dbReference>
<dbReference type="Pfam" id="PF02899">
    <property type="entry name" value="Phage_int_SAM_1"/>
    <property type="match status" value="1"/>
</dbReference>
<dbReference type="Proteomes" id="UP000533476">
    <property type="component" value="Unassembled WGS sequence"/>
</dbReference>
<dbReference type="Gene3D" id="1.10.150.130">
    <property type="match status" value="1"/>
</dbReference>
<dbReference type="PANTHER" id="PTHR30349">
    <property type="entry name" value="PHAGE INTEGRASE-RELATED"/>
    <property type="match status" value="1"/>
</dbReference>
<dbReference type="InterPro" id="IPR011010">
    <property type="entry name" value="DNA_brk_join_enz"/>
</dbReference>
<dbReference type="EMBL" id="JABBVZ010000034">
    <property type="protein sequence ID" value="NMP22903.1"/>
    <property type="molecule type" value="Genomic_DNA"/>
</dbReference>
<dbReference type="InterPro" id="IPR002104">
    <property type="entry name" value="Integrase_catalytic"/>
</dbReference>
<dbReference type="InterPro" id="IPR050090">
    <property type="entry name" value="Tyrosine_recombinase_XerCD"/>
</dbReference>
<evidence type="ECO:0000256" key="6">
    <source>
        <dbReference type="PROSITE-ProRule" id="PRU01248"/>
    </source>
</evidence>
<accession>A0A7Y0L4G0</accession>
<dbReference type="InterPro" id="IPR010998">
    <property type="entry name" value="Integrase_recombinase_N"/>
</dbReference>
<dbReference type="PANTHER" id="PTHR30349:SF81">
    <property type="entry name" value="TYROSINE RECOMBINASE XERC"/>
    <property type="match status" value="1"/>
</dbReference>
<evidence type="ECO:0000256" key="1">
    <source>
        <dbReference type="ARBA" id="ARBA00003283"/>
    </source>
</evidence>
<dbReference type="GO" id="GO:0006310">
    <property type="term" value="P:DNA recombination"/>
    <property type="evidence" value="ECO:0007669"/>
    <property type="project" value="UniProtKB-KW"/>
</dbReference>
<name>A0A7Y0L4G0_9FIRM</name>
<dbReference type="Pfam" id="PF00589">
    <property type="entry name" value="Phage_integrase"/>
    <property type="match status" value="1"/>
</dbReference>
<comment type="caution">
    <text evidence="9">The sequence shown here is derived from an EMBL/GenBank/DDBJ whole genome shotgun (WGS) entry which is preliminary data.</text>
</comment>
<dbReference type="GO" id="GO:0015074">
    <property type="term" value="P:DNA integration"/>
    <property type="evidence" value="ECO:0007669"/>
    <property type="project" value="UniProtKB-KW"/>
</dbReference>
<evidence type="ECO:0000256" key="5">
    <source>
        <dbReference type="ARBA" id="ARBA00023172"/>
    </source>
</evidence>
<dbReference type="PROSITE" id="PS51898">
    <property type="entry name" value="TYR_RECOMBINASE"/>
    <property type="match status" value="1"/>
</dbReference>
<dbReference type="AlphaFoldDB" id="A0A7Y0L4G0"/>
<keyword evidence="3" id="KW-0229">DNA integration</keyword>
<proteinExistence type="inferred from homology"/>
<feature type="domain" description="Core-binding (CB)" evidence="8">
    <location>
        <begin position="13"/>
        <end position="100"/>
    </location>
</feature>
<dbReference type="SUPFAM" id="SSF56349">
    <property type="entry name" value="DNA breaking-rejoining enzymes"/>
    <property type="match status" value="1"/>
</dbReference>
<evidence type="ECO:0000259" key="8">
    <source>
        <dbReference type="PROSITE" id="PS51900"/>
    </source>
</evidence>
<evidence type="ECO:0000313" key="10">
    <source>
        <dbReference type="Proteomes" id="UP000533476"/>
    </source>
</evidence>
<dbReference type="GO" id="GO:0003677">
    <property type="term" value="F:DNA binding"/>
    <property type="evidence" value="ECO:0007669"/>
    <property type="project" value="UniProtKB-UniRule"/>
</dbReference>
<evidence type="ECO:0000259" key="7">
    <source>
        <dbReference type="PROSITE" id="PS51898"/>
    </source>
</evidence>
<keyword evidence="5" id="KW-0233">DNA recombination</keyword>
<comment type="similarity">
    <text evidence="2">Belongs to the 'phage' integrase family.</text>
</comment>
<reference evidence="9 10" key="1">
    <citation type="submission" date="2020-04" db="EMBL/GenBank/DDBJ databases">
        <authorList>
            <person name="Zhang R."/>
            <person name="Schippers A."/>
        </authorList>
    </citation>
    <scope>NUCLEOTIDE SEQUENCE [LARGE SCALE GENOMIC DNA]</scope>
    <source>
        <strain evidence="9 10">DSM 109850</strain>
    </source>
</reference>
<feature type="domain" description="Tyr recombinase" evidence="7">
    <location>
        <begin position="122"/>
        <end position="307"/>
    </location>
</feature>
<evidence type="ECO:0000256" key="2">
    <source>
        <dbReference type="ARBA" id="ARBA00008857"/>
    </source>
</evidence>
<evidence type="ECO:0000313" key="9">
    <source>
        <dbReference type="EMBL" id="NMP22903.1"/>
    </source>
</evidence>
<dbReference type="InterPro" id="IPR004107">
    <property type="entry name" value="Integrase_SAM-like_N"/>
</dbReference>
<keyword evidence="4 6" id="KW-0238">DNA-binding</keyword>
<dbReference type="Gene3D" id="1.10.443.10">
    <property type="entry name" value="Intergrase catalytic core"/>
    <property type="match status" value="1"/>
</dbReference>